<feature type="transmembrane region" description="Helical" evidence="1">
    <location>
        <begin position="220"/>
        <end position="237"/>
    </location>
</feature>
<evidence type="ECO:0008006" key="4">
    <source>
        <dbReference type="Google" id="ProtNLM"/>
    </source>
</evidence>
<feature type="transmembrane region" description="Helical" evidence="1">
    <location>
        <begin position="146"/>
        <end position="163"/>
    </location>
</feature>
<dbReference type="Proteomes" id="UP000182584">
    <property type="component" value="Unassembled WGS sequence"/>
</dbReference>
<dbReference type="EMBL" id="FOGJ01000035">
    <property type="protein sequence ID" value="SES37795.1"/>
    <property type="molecule type" value="Genomic_DNA"/>
</dbReference>
<gene>
    <name evidence="2" type="ORF">SAMN04487884_13515</name>
</gene>
<organism evidence="2 3">
    <name type="scientific">Butyrivibrio fibrisolvens</name>
    <dbReference type="NCBI Taxonomy" id="831"/>
    <lineage>
        <taxon>Bacteria</taxon>
        <taxon>Bacillati</taxon>
        <taxon>Bacillota</taxon>
        <taxon>Clostridia</taxon>
        <taxon>Lachnospirales</taxon>
        <taxon>Lachnospiraceae</taxon>
        <taxon>Butyrivibrio</taxon>
    </lineage>
</organism>
<feature type="transmembrane region" description="Helical" evidence="1">
    <location>
        <begin position="393"/>
        <end position="410"/>
    </location>
</feature>
<evidence type="ECO:0000313" key="2">
    <source>
        <dbReference type="EMBL" id="SES37795.1"/>
    </source>
</evidence>
<protein>
    <recommendedName>
        <fullName evidence="4">Glycosyltransferase RgtA/B/C/D-like domain-containing protein</fullName>
    </recommendedName>
</protein>
<keyword evidence="1" id="KW-1133">Transmembrane helix</keyword>
<feature type="transmembrane region" description="Helical" evidence="1">
    <location>
        <begin position="356"/>
        <end position="373"/>
    </location>
</feature>
<sequence>MLYKSGKECMIYVDHTSINMKSNIITALKIMAIVVVLTIINCGLLVASFLLPTSSMRQHFADSYPLIESEHQYLQWDQGYTSSMLDFWSEYTLYGIAINEDAEGTAFDKAMFMWYIDTPGLDRDQAVLTYARYPEEYFELTAYPRYWNGVVIFMKLLLMVFTIPDIRMLSMFIHFALFAATVILMYKNNLKTEIIFLTTAILFINPITMIYSVIFSSEYIPMLLCIMAILFFGDKIAKKKGGWEMLFALTAAITSFFCFNSTPYIAWAIPMVVYIWYTGEVNVVKKTISASFYWCGSYALTWAMKWIICTLFTPFNLIKQVIERVDIYENNDNPDNPGVTLTERIMHNLWAYKTPAFIILFIVVVLFIVLIALRDKKTEILHVSTESNMIDIIVGYSLIAFIPFALYIALGNGYSYNHAFMTHRLLAITVLAVLCIIHRATCYCLSRTGNKKIG</sequence>
<proteinExistence type="predicted"/>
<reference evidence="2 3" key="1">
    <citation type="submission" date="2016-10" db="EMBL/GenBank/DDBJ databases">
        <authorList>
            <person name="de Groot N.N."/>
        </authorList>
    </citation>
    <scope>NUCLEOTIDE SEQUENCE [LARGE SCALE GENOMIC DNA]</scope>
    <source>
        <strain evidence="2 3">AR40</strain>
    </source>
</reference>
<feature type="transmembrane region" description="Helical" evidence="1">
    <location>
        <begin position="169"/>
        <end position="187"/>
    </location>
</feature>
<name>A0A1H9WVD6_BUTFI</name>
<dbReference type="AlphaFoldDB" id="A0A1H9WVD6"/>
<evidence type="ECO:0000313" key="3">
    <source>
        <dbReference type="Proteomes" id="UP000182584"/>
    </source>
</evidence>
<feature type="transmembrane region" description="Helical" evidence="1">
    <location>
        <begin position="249"/>
        <end position="277"/>
    </location>
</feature>
<feature type="transmembrane region" description="Helical" evidence="1">
    <location>
        <begin position="425"/>
        <end position="445"/>
    </location>
</feature>
<keyword evidence="1" id="KW-0472">Membrane</keyword>
<accession>A0A1H9WVD6</accession>
<keyword evidence="1" id="KW-0812">Transmembrane</keyword>
<feature type="transmembrane region" description="Helical" evidence="1">
    <location>
        <begin position="30"/>
        <end position="51"/>
    </location>
</feature>
<evidence type="ECO:0000256" key="1">
    <source>
        <dbReference type="SAM" id="Phobius"/>
    </source>
</evidence>